<dbReference type="InterPro" id="IPR041491">
    <property type="entry name" value="TRPM_SLOG"/>
</dbReference>
<organism evidence="2 3">
    <name type="scientific">Adineta steineri</name>
    <dbReference type="NCBI Taxonomy" id="433720"/>
    <lineage>
        <taxon>Eukaryota</taxon>
        <taxon>Metazoa</taxon>
        <taxon>Spiralia</taxon>
        <taxon>Gnathifera</taxon>
        <taxon>Rotifera</taxon>
        <taxon>Eurotatoria</taxon>
        <taxon>Bdelloidea</taxon>
        <taxon>Adinetida</taxon>
        <taxon>Adinetidae</taxon>
        <taxon>Adineta</taxon>
    </lineage>
</organism>
<evidence type="ECO:0000259" key="1">
    <source>
        <dbReference type="Pfam" id="PF18139"/>
    </source>
</evidence>
<feature type="domain" description="TRPM SLOG" evidence="1">
    <location>
        <begin position="5"/>
        <end position="50"/>
    </location>
</feature>
<proteinExistence type="predicted"/>
<name>A0A820S4U4_9BILA</name>
<sequence length="50" mass="5804">MRVKEYLIQQYDNQHPSLVISIAGSALERGLKSKLFRIFQQNLLKVARTT</sequence>
<feature type="non-terminal residue" evidence="2">
    <location>
        <position position="1"/>
    </location>
</feature>
<comment type="caution">
    <text evidence="2">The sequence shown here is derived from an EMBL/GenBank/DDBJ whole genome shotgun (WGS) entry which is preliminary data.</text>
</comment>
<protein>
    <recommendedName>
        <fullName evidence="1">TRPM SLOG domain-containing protein</fullName>
    </recommendedName>
</protein>
<accession>A0A820S4U4</accession>
<dbReference type="Pfam" id="PF18139">
    <property type="entry name" value="LSDAT_euk"/>
    <property type="match status" value="1"/>
</dbReference>
<dbReference type="AlphaFoldDB" id="A0A820S4U4"/>
<dbReference type="Proteomes" id="UP000663868">
    <property type="component" value="Unassembled WGS sequence"/>
</dbReference>
<evidence type="ECO:0000313" key="2">
    <source>
        <dbReference type="EMBL" id="CAF4450106.1"/>
    </source>
</evidence>
<evidence type="ECO:0000313" key="3">
    <source>
        <dbReference type="Proteomes" id="UP000663868"/>
    </source>
</evidence>
<reference evidence="2" key="1">
    <citation type="submission" date="2021-02" db="EMBL/GenBank/DDBJ databases">
        <authorList>
            <person name="Nowell W R."/>
        </authorList>
    </citation>
    <scope>NUCLEOTIDE SEQUENCE</scope>
</reference>
<gene>
    <name evidence="2" type="ORF">KXQ929_LOCUS53897</name>
</gene>
<dbReference type="EMBL" id="CAJOBB010031364">
    <property type="protein sequence ID" value="CAF4450106.1"/>
    <property type="molecule type" value="Genomic_DNA"/>
</dbReference>